<evidence type="ECO:0000313" key="4">
    <source>
        <dbReference type="Proteomes" id="UP000663838"/>
    </source>
</evidence>
<feature type="non-terminal residue" evidence="3">
    <location>
        <position position="1"/>
    </location>
</feature>
<evidence type="ECO:0000256" key="2">
    <source>
        <dbReference type="SAM" id="MobiDB-lite"/>
    </source>
</evidence>
<dbReference type="InterPro" id="IPR036533">
    <property type="entry name" value="BAG_dom_sf"/>
</dbReference>
<accession>A0A820VR98</accession>
<feature type="coiled-coil region" evidence="1">
    <location>
        <begin position="39"/>
        <end position="66"/>
    </location>
</feature>
<organism evidence="3 4">
    <name type="scientific">Rotaria socialis</name>
    <dbReference type="NCBI Taxonomy" id="392032"/>
    <lineage>
        <taxon>Eukaryota</taxon>
        <taxon>Metazoa</taxon>
        <taxon>Spiralia</taxon>
        <taxon>Gnathifera</taxon>
        <taxon>Rotifera</taxon>
        <taxon>Eurotatoria</taxon>
        <taxon>Bdelloidea</taxon>
        <taxon>Philodinida</taxon>
        <taxon>Philodinidae</taxon>
        <taxon>Rotaria</taxon>
    </lineage>
</organism>
<dbReference type="Gene3D" id="1.20.58.120">
    <property type="entry name" value="BAG domain"/>
    <property type="match status" value="1"/>
</dbReference>
<dbReference type="EMBL" id="CAJOBS010000132">
    <property type="protein sequence ID" value="CAF4503787.1"/>
    <property type="molecule type" value="Genomic_DNA"/>
</dbReference>
<comment type="caution">
    <text evidence="3">The sequence shown here is derived from an EMBL/GenBank/DDBJ whole genome shotgun (WGS) entry which is preliminary data.</text>
</comment>
<evidence type="ECO:0000313" key="3">
    <source>
        <dbReference type="EMBL" id="CAF4503787.1"/>
    </source>
</evidence>
<gene>
    <name evidence="3" type="ORF">TOA249_LOCUS3667</name>
</gene>
<dbReference type="Proteomes" id="UP000663838">
    <property type="component" value="Unassembled WGS sequence"/>
</dbReference>
<reference evidence="3" key="1">
    <citation type="submission" date="2021-02" db="EMBL/GenBank/DDBJ databases">
        <authorList>
            <person name="Nowell W R."/>
        </authorList>
    </citation>
    <scope>NUCLEOTIDE SEQUENCE</scope>
</reference>
<name>A0A820VR98_9BILA</name>
<dbReference type="AlphaFoldDB" id="A0A820VR98"/>
<keyword evidence="1" id="KW-0175">Coiled coil</keyword>
<protein>
    <submittedName>
        <fullName evidence="3">Uncharacterized protein</fullName>
    </submittedName>
</protein>
<dbReference type="GO" id="GO:0051087">
    <property type="term" value="F:protein-folding chaperone binding"/>
    <property type="evidence" value="ECO:0007669"/>
    <property type="project" value="InterPro"/>
</dbReference>
<dbReference type="SUPFAM" id="SSF63491">
    <property type="entry name" value="BAG domain"/>
    <property type="match status" value="1"/>
</dbReference>
<proteinExistence type="predicted"/>
<sequence>QSSDQQVPSGDNLASAHVPSPPPPPPPPSTSQQPVRDLNALALEKLQQIKQSLDDLENQVDKFTGSTRNERAYKLLDEQALKIMIRCDELVDVSADIKEKTKRNDTQCRKSNWST</sequence>
<feature type="compositionally biased region" description="Pro residues" evidence="2">
    <location>
        <begin position="19"/>
        <end position="29"/>
    </location>
</feature>
<feature type="region of interest" description="Disordered" evidence="2">
    <location>
        <begin position="1"/>
        <end position="34"/>
    </location>
</feature>
<evidence type="ECO:0000256" key="1">
    <source>
        <dbReference type="SAM" id="Coils"/>
    </source>
</evidence>